<dbReference type="EMBL" id="JASBWT010000014">
    <property type="protein sequence ID" value="KAJ9098601.1"/>
    <property type="molecule type" value="Genomic_DNA"/>
</dbReference>
<gene>
    <name evidence="1" type="ORF">QFC21_004247</name>
</gene>
<evidence type="ECO:0000313" key="2">
    <source>
        <dbReference type="Proteomes" id="UP001227268"/>
    </source>
</evidence>
<evidence type="ECO:0000313" key="1">
    <source>
        <dbReference type="EMBL" id="KAJ9098601.1"/>
    </source>
</evidence>
<accession>A0ACC2VHN2</accession>
<sequence length="730" mass="80946">MEEVPSARPPDLASGNALLDVPDSPPYPRETTTNTMRRAAVSILALPLLASAAPTQKRWQGAEACSYIATQTLNDPRDVVACLRSFPFREDLRQNVLAVAESVASFYTYETSAVNSPAPYQESTVNLESEFNRIRYQHYDTDYDFNVDLYFTVNRLNDGHTLWLPYCYVDAFQNLLPIPIVSLAKKADSKKESIYVIPDADQFFSQYLKGQFNQYYQDKGINISRLAGAEVTSIEGQNPYSYVSQIATNYTGNYLDHGIRENSVYSSYRYTAGKWGQRLGDFAGSIVPDYPKYEITVTLVPTDTKKPETITIPYVSTFLGKAFTDQGSYWENNCAATNATNGVDYKLQIVAANSTNSTNTSSETTEFAAMHRGRRAVAALPDLNARREAINLPQPYVPTAYNASGSDDITYYTMLPDTSVGVMMLGSFSPADYYKWQSNLLEGINGLKAQGADHLIIDLTNNGGGYVCEGYLLHRLLAGPSVDVNPSFESVVRANELAKQMMASNIELAKTYDYYQILPNYFPPSWNKIAPNGSAYGPTEDFMEPSSSFSINGIQDSFSQRTADSCTPWSVDVPAEQPFDLSRVIILGNAACASTCAAFTTLMQEREVLEWDALDSEFKTAGLKDSPLAGPDLAVNANFRNNWRYVDGALIINYSDADQPLFICSASYSWRRPDTFNPYNDEVADYSFSYTADTWNNPQALWTFAATEVLGVKIKSNNGNGKGKGQQHKA</sequence>
<proteinExistence type="predicted"/>
<keyword evidence="2" id="KW-1185">Reference proteome</keyword>
<organism evidence="1 2">
    <name type="scientific">Naganishia friedmannii</name>
    <dbReference type="NCBI Taxonomy" id="89922"/>
    <lineage>
        <taxon>Eukaryota</taxon>
        <taxon>Fungi</taxon>
        <taxon>Dikarya</taxon>
        <taxon>Basidiomycota</taxon>
        <taxon>Agaricomycotina</taxon>
        <taxon>Tremellomycetes</taxon>
        <taxon>Filobasidiales</taxon>
        <taxon>Filobasidiaceae</taxon>
        <taxon>Naganishia</taxon>
    </lineage>
</organism>
<protein>
    <submittedName>
        <fullName evidence="1">Uncharacterized protein</fullName>
    </submittedName>
</protein>
<comment type="caution">
    <text evidence="1">The sequence shown here is derived from an EMBL/GenBank/DDBJ whole genome shotgun (WGS) entry which is preliminary data.</text>
</comment>
<dbReference type="Proteomes" id="UP001227268">
    <property type="component" value="Unassembled WGS sequence"/>
</dbReference>
<reference evidence="1" key="1">
    <citation type="submission" date="2023-04" db="EMBL/GenBank/DDBJ databases">
        <title>Draft Genome sequencing of Naganishia species isolated from polar environments using Oxford Nanopore Technology.</title>
        <authorList>
            <person name="Leo P."/>
            <person name="Venkateswaran K."/>
        </authorList>
    </citation>
    <scope>NUCLEOTIDE SEQUENCE</scope>
    <source>
        <strain evidence="1">MNA-CCFEE 5423</strain>
    </source>
</reference>
<name>A0ACC2VHN2_9TREE</name>